<protein>
    <submittedName>
        <fullName evidence="2">Uncharacterized protein</fullName>
    </submittedName>
</protein>
<feature type="transmembrane region" description="Helical" evidence="1">
    <location>
        <begin position="12"/>
        <end position="31"/>
    </location>
</feature>
<keyword evidence="1" id="KW-0812">Transmembrane</keyword>
<gene>
    <name evidence="2" type="primary">ABSGL_08095.1 scaffold 9591</name>
</gene>
<evidence type="ECO:0000313" key="3">
    <source>
        <dbReference type="Proteomes" id="UP000078561"/>
    </source>
</evidence>
<keyword evidence="1" id="KW-1133">Transmembrane helix</keyword>
<dbReference type="Proteomes" id="UP000078561">
    <property type="component" value="Unassembled WGS sequence"/>
</dbReference>
<evidence type="ECO:0000256" key="1">
    <source>
        <dbReference type="SAM" id="Phobius"/>
    </source>
</evidence>
<dbReference type="EMBL" id="LT553804">
    <property type="protein sequence ID" value="SAM02316.1"/>
    <property type="molecule type" value="Genomic_DNA"/>
</dbReference>
<accession>A0A168PFZ3</accession>
<dbReference type="InParanoid" id="A0A168PFZ3"/>
<dbReference type="AlphaFoldDB" id="A0A168PFZ3"/>
<keyword evidence="1" id="KW-0472">Membrane</keyword>
<sequence length="163" mass="18403">MTPVSMTTVSMTTISMTTISMTTISMTTISIIRSKLKRRSRDFAAIALLPLSDLTTLPIELYLHKHHVLLAFPSSENKKAGRIFQTQPFEKEWTILHEKCRFLLDMDFLNVAFGGLITGLGPLESVVALWLDVVFRETHMQHIHTSSLVLLSRHATYLASCEI</sequence>
<organism evidence="2">
    <name type="scientific">Absidia glauca</name>
    <name type="common">Pin mould</name>
    <dbReference type="NCBI Taxonomy" id="4829"/>
    <lineage>
        <taxon>Eukaryota</taxon>
        <taxon>Fungi</taxon>
        <taxon>Fungi incertae sedis</taxon>
        <taxon>Mucoromycota</taxon>
        <taxon>Mucoromycotina</taxon>
        <taxon>Mucoromycetes</taxon>
        <taxon>Mucorales</taxon>
        <taxon>Cunninghamellaceae</taxon>
        <taxon>Absidia</taxon>
    </lineage>
</organism>
<keyword evidence="3" id="KW-1185">Reference proteome</keyword>
<evidence type="ECO:0000313" key="2">
    <source>
        <dbReference type="EMBL" id="SAM02316.1"/>
    </source>
</evidence>
<reference evidence="2" key="1">
    <citation type="submission" date="2016-04" db="EMBL/GenBank/DDBJ databases">
        <authorList>
            <person name="Evans L.H."/>
            <person name="Alamgir A."/>
            <person name="Owens N."/>
            <person name="Weber N.D."/>
            <person name="Virtaneva K."/>
            <person name="Barbian K."/>
            <person name="Babar A."/>
            <person name="Rosenke K."/>
        </authorList>
    </citation>
    <scope>NUCLEOTIDE SEQUENCE [LARGE SCALE GENOMIC DNA]</scope>
    <source>
        <strain evidence="2">CBS 101.48</strain>
    </source>
</reference>
<feature type="transmembrane region" description="Helical" evidence="1">
    <location>
        <begin position="111"/>
        <end position="131"/>
    </location>
</feature>
<proteinExistence type="predicted"/>
<name>A0A168PFZ3_ABSGL</name>